<protein>
    <submittedName>
        <fullName evidence="1">Uncharacterized protein</fullName>
    </submittedName>
</protein>
<gene>
    <name evidence="1" type="ORF">METZ01_LOCUS260875</name>
</gene>
<accession>A0A382JB83</accession>
<dbReference type="EMBL" id="UINC01072406">
    <property type="protein sequence ID" value="SVC08021.1"/>
    <property type="molecule type" value="Genomic_DNA"/>
</dbReference>
<proteinExistence type="predicted"/>
<sequence length="146" mass="16703">MPNVRTRRLREQSTCGPPRHIYTGAEIRWDWYQSERHSGNTFTRNLPCGFSPAFLQLQGGPTDMADEAIREVTPVRPKRALDTNLLNKATLAMLLVENAEEITEEAIYGIMRRYVSDQSLTEEEYAMAEFINDCVMAREHDGLDHG</sequence>
<name>A0A382JB83_9ZZZZ</name>
<evidence type="ECO:0000313" key="1">
    <source>
        <dbReference type="EMBL" id="SVC08021.1"/>
    </source>
</evidence>
<dbReference type="AlphaFoldDB" id="A0A382JB83"/>
<reference evidence="1" key="1">
    <citation type="submission" date="2018-05" db="EMBL/GenBank/DDBJ databases">
        <authorList>
            <person name="Lanie J.A."/>
            <person name="Ng W.-L."/>
            <person name="Kazmierczak K.M."/>
            <person name="Andrzejewski T.M."/>
            <person name="Davidsen T.M."/>
            <person name="Wayne K.J."/>
            <person name="Tettelin H."/>
            <person name="Glass J.I."/>
            <person name="Rusch D."/>
            <person name="Podicherti R."/>
            <person name="Tsui H.-C.T."/>
            <person name="Winkler M.E."/>
        </authorList>
    </citation>
    <scope>NUCLEOTIDE SEQUENCE</scope>
</reference>
<organism evidence="1">
    <name type="scientific">marine metagenome</name>
    <dbReference type="NCBI Taxonomy" id="408172"/>
    <lineage>
        <taxon>unclassified sequences</taxon>
        <taxon>metagenomes</taxon>
        <taxon>ecological metagenomes</taxon>
    </lineage>
</organism>